<dbReference type="InterPro" id="IPR053187">
    <property type="entry name" value="Notoamide_regulator"/>
</dbReference>
<keyword evidence="3" id="KW-0175">Coiled coil</keyword>
<accession>A0A9P6GKK4</accession>
<reference evidence="6" key="1">
    <citation type="journal article" date="2020" name="Mol. Plant Microbe Interact.">
        <title>Genome Sequence of the Biocontrol Agent Coniothyrium minitans strain Conio (IMI 134523).</title>
        <authorList>
            <person name="Patel D."/>
            <person name="Shittu T.A."/>
            <person name="Baroncelli R."/>
            <person name="Muthumeenakshi S."/>
            <person name="Osborne T.H."/>
            <person name="Janganan T.K."/>
            <person name="Sreenivasaprasad S."/>
        </authorList>
    </citation>
    <scope>NUCLEOTIDE SEQUENCE</scope>
    <source>
        <strain evidence="6">Conio</strain>
    </source>
</reference>
<protein>
    <submittedName>
        <fullName evidence="6">C6 transcription factor</fullName>
    </submittedName>
</protein>
<evidence type="ECO:0000256" key="2">
    <source>
        <dbReference type="ARBA" id="ARBA00023242"/>
    </source>
</evidence>
<dbReference type="InterPro" id="IPR036864">
    <property type="entry name" value="Zn2-C6_fun-type_DNA-bd_sf"/>
</dbReference>
<evidence type="ECO:0000259" key="5">
    <source>
        <dbReference type="PROSITE" id="PS50048"/>
    </source>
</evidence>
<dbReference type="EMBL" id="WJXW01000004">
    <property type="protein sequence ID" value="KAF9737088.1"/>
    <property type="molecule type" value="Genomic_DNA"/>
</dbReference>
<feature type="coiled-coil region" evidence="3">
    <location>
        <begin position="76"/>
        <end position="103"/>
    </location>
</feature>
<dbReference type="SUPFAM" id="SSF57701">
    <property type="entry name" value="Zn2/Cys6 DNA-binding domain"/>
    <property type="match status" value="1"/>
</dbReference>
<keyword evidence="7" id="KW-1185">Reference proteome</keyword>
<feature type="domain" description="Zn(2)-C6 fungal-type" evidence="5">
    <location>
        <begin position="37"/>
        <end position="67"/>
    </location>
</feature>
<evidence type="ECO:0000313" key="6">
    <source>
        <dbReference type="EMBL" id="KAF9737088.1"/>
    </source>
</evidence>
<dbReference type="CDD" id="cd12148">
    <property type="entry name" value="fungal_TF_MHR"/>
    <property type="match status" value="1"/>
</dbReference>
<dbReference type="PROSITE" id="PS50048">
    <property type="entry name" value="ZN2_CY6_FUNGAL_2"/>
    <property type="match status" value="1"/>
</dbReference>
<proteinExistence type="predicted"/>
<keyword evidence="1" id="KW-0479">Metal-binding</keyword>
<dbReference type="InterPro" id="IPR007219">
    <property type="entry name" value="XnlR_reg_dom"/>
</dbReference>
<dbReference type="Gene3D" id="4.10.240.10">
    <property type="entry name" value="Zn(2)-C6 fungal-type DNA-binding domain"/>
    <property type="match status" value="1"/>
</dbReference>
<evidence type="ECO:0000256" key="4">
    <source>
        <dbReference type="SAM" id="MobiDB-lite"/>
    </source>
</evidence>
<dbReference type="OrthoDB" id="426882at2759"/>
<evidence type="ECO:0000313" key="7">
    <source>
        <dbReference type="Proteomes" id="UP000756921"/>
    </source>
</evidence>
<dbReference type="Proteomes" id="UP000756921">
    <property type="component" value="Unassembled WGS sequence"/>
</dbReference>
<dbReference type="GO" id="GO:0008270">
    <property type="term" value="F:zinc ion binding"/>
    <property type="evidence" value="ECO:0007669"/>
    <property type="project" value="InterPro"/>
</dbReference>
<evidence type="ECO:0000256" key="3">
    <source>
        <dbReference type="SAM" id="Coils"/>
    </source>
</evidence>
<dbReference type="GO" id="GO:0003677">
    <property type="term" value="F:DNA binding"/>
    <property type="evidence" value="ECO:0007669"/>
    <property type="project" value="InterPro"/>
</dbReference>
<dbReference type="InterPro" id="IPR001138">
    <property type="entry name" value="Zn2Cys6_DnaBD"/>
</dbReference>
<gene>
    <name evidence="6" type="ORF">PMIN01_04867</name>
</gene>
<sequence>MANFRPLQPAPMEEQPPNMQARPLPAMKPKRTVTLGACVACKSPFRVCDGNRPVCSCCAQKDTHCVYELGPNEKPSQAMKRKNEEMQGELSDLRQIYDLLRLRPQQEALAILRKIREGSPEASPAQQIQLINFLHQGQLTSVPPLAQNSGPAHSLTLPPIRLALDSPSSKLNILPSTSILPLGYDEVTSQRRRHASDTDVSARSDASNLVPPPTSIDSLLHPKTRAPSDPRLAHISSWTPVTKDTRFLALLMTLWHKWEYSYYHYLDWDIFLDDLSSGRTDFCSELLVNAVLASASFHSSLVKNRSKPFGDSLITRFYWEARRLWEAGEGEDSLTRVQAALALFMVFGKHGRDRVGYMFLQEACRITRTLGLFRLPSSATQRPQHITLEKWERARSVTAWALFNFQLTMSFTYSLTPLVNSPPPVAIPYEGTDNEDLFQDECARSVVLLECLNTLIDPDDPTSDLPPKPEQIEILYLRLKLWYDHRRSSLCPTKHPSPENLLTAMQYYVSVIRLFQPFTHYESSNERISSYRDQALQRTSAATKELRHLISINDSQHGWAATITIILHPLTISVFGSLDEIACQTNPVFTPEANEAYKGLLTCLYGLSVITTYNFYSQSLFRLATQSCKALDIPLPPEITTVLDRFQSDEWTKTAASMVSSQYIADMRGSTSGMENARMDSIISKWDAMTIKEGPASMKKKKDGV</sequence>
<organism evidence="6 7">
    <name type="scientific">Paraphaeosphaeria minitans</name>
    <dbReference type="NCBI Taxonomy" id="565426"/>
    <lineage>
        <taxon>Eukaryota</taxon>
        <taxon>Fungi</taxon>
        <taxon>Dikarya</taxon>
        <taxon>Ascomycota</taxon>
        <taxon>Pezizomycotina</taxon>
        <taxon>Dothideomycetes</taxon>
        <taxon>Pleosporomycetidae</taxon>
        <taxon>Pleosporales</taxon>
        <taxon>Massarineae</taxon>
        <taxon>Didymosphaeriaceae</taxon>
        <taxon>Paraphaeosphaeria</taxon>
    </lineage>
</organism>
<dbReference type="CDD" id="cd00067">
    <property type="entry name" value="GAL4"/>
    <property type="match status" value="1"/>
</dbReference>
<dbReference type="PANTHER" id="PTHR47256:SF1">
    <property type="entry name" value="ZN(II)2CYS6 TRANSCRIPTION FACTOR (EUROFUNG)"/>
    <property type="match status" value="1"/>
</dbReference>
<dbReference type="GO" id="GO:0006351">
    <property type="term" value="P:DNA-templated transcription"/>
    <property type="evidence" value="ECO:0007669"/>
    <property type="project" value="InterPro"/>
</dbReference>
<evidence type="ECO:0000256" key="1">
    <source>
        <dbReference type="ARBA" id="ARBA00022723"/>
    </source>
</evidence>
<dbReference type="GO" id="GO:0000981">
    <property type="term" value="F:DNA-binding transcription factor activity, RNA polymerase II-specific"/>
    <property type="evidence" value="ECO:0007669"/>
    <property type="project" value="InterPro"/>
</dbReference>
<dbReference type="AlphaFoldDB" id="A0A9P6GKK4"/>
<comment type="caution">
    <text evidence="6">The sequence shown here is derived from an EMBL/GenBank/DDBJ whole genome shotgun (WGS) entry which is preliminary data.</text>
</comment>
<dbReference type="PANTHER" id="PTHR47256">
    <property type="entry name" value="ZN(II)2CYS6 TRANSCRIPTION FACTOR (EUROFUNG)-RELATED"/>
    <property type="match status" value="1"/>
</dbReference>
<feature type="region of interest" description="Disordered" evidence="4">
    <location>
        <begin position="190"/>
        <end position="225"/>
    </location>
</feature>
<name>A0A9P6GKK4_9PLEO</name>
<feature type="region of interest" description="Disordered" evidence="4">
    <location>
        <begin position="1"/>
        <end position="24"/>
    </location>
</feature>
<dbReference type="Pfam" id="PF04082">
    <property type="entry name" value="Fungal_trans"/>
    <property type="match status" value="1"/>
</dbReference>
<keyword evidence="2" id="KW-0539">Nucleus</keyword>